<protein>
    <submittedName>
        <fullName evidence="5">Bifunctional diguanylate cyclase/phosphodiesterase</fullName>
    </submittedName>
</protein>
<dbReference type="InterPro" id="IPR000160">
    <property type="entry name" value="GGDEF_dom"/>
</dbReference>
<feature type="domain" description="GGDEF" evidence="4">
    <location>
        <begin position="260"/>
        <end position="391"/>
    </location>
</feature>
<dbReference type="NCBIfam" id="TIGR00229">
    <property type="entry name" value="sensory_box"/>
    <property type="match status" value="1"/>
</dbReference>
<dbReference type="InterPro" id="IPR043128">
    <property type="entry name" value="Rev_trsase/Diguanyl_cyclase"/>
</dbReference>
<feature type="domain" description="PAC" evidence="2">
    <location>
        <begin position="180"/>
        <end position="231"/>
    </location>
</feature>
<evidence type="ECO:0000313" key="5">
    <source>
        <dbReference type="EMBL" id="MFC4134635.1"/>
    </source>
</evidence>
<organism evidence="5 6">
    <name type="scientific">Hamadaea flava</name>
    <dbReference type="NCBI Taxonomy" id="1742688"/>
    <lineage>
        <taxon>Bacteria</taxon>
        <taxon>Bacillati</taxon>
        <taxon>Actinomycetota</taxon>
        <taxon>Actinomycetes</taxon>
        <taxon>Micromonosporales</taxon>
        <taxon>Micromonosporaceae</taxon>
        <taxon>Hamadaea</taxon>
    </lineage>
</organism>
<keyword evidence="6" id="KW-1185">Reference proteome</keyword>
<dbReference type="Pfam" id="PF08448">
    <property type="entry name" value="PAS_4"/>
    <property type="match status" value="1"/>
</dbReference>
<dbReference type="SMART" id="SM00267">
    <property type="entry name" value="GGDEF"/>
    <property type="match status" value="1"/>
</dbReference>
<evidence type="ECO:0000313" key="6">
    <source>
        <dbReference type="Proteomes" id="UP001595816"/>
    </source>
</evidence>
<feature type="domain" description="EAL" evidence="3">
    <location>
        <begin position="400"/>
        <end position="655"/>
    </location>
</feature>
<dbReference type="Gene3D" id="3.20.20.450">
    <property type="entry name" value="EAL domain"/>
    <property type="match status" value="1"/>
</dbReference>
<sequence>MSVLDVLRDAGAEFLTAASRKDIATVVARAVARLAERRDGPAVFADLFPPTRTPPTAAVRRGALVLDRDTADRPDLSVALEVLASQATFALERVRLTEEIMERHHDRLNTLVEQTSDVILIIDDDDRIRYASPSARVLLGTSALSGASLVDLVDSSERRQAGYLLRYARSIDPRAVAGGSRADWTLRADDGRTVRVEVSCRDLRTDESIRGVVVTLRDVTNQRRLEHELTRRLFRDALTGLPNRLFFDERVSEAIAADLDVTGVLLIDLDNFRAINEALGRETGDAVLQAVAKRLGDAAEDCLIARVGGNEFAVLAANVSGVEIVDELAARLIDAFATPILDSADMLSCTASIGVATTMNAGTAEELLRHADLALDSAKATGRGNWRRYDPATSTAVGYRLELRTALRQALQDDALMVEYQPIIALGTGHTAGFEALVRWRHPTRGVLSPGEFIDIAEESGLITPIGDWVLATAIRDALEWPRTASNTYPYISINVSVQQFRSTGFVDTVLRLLTETGLPPARLVLEITESLLLRDDDKVWNDLKRLRQWGIRMAIDDFGTGYSALGYLRQVPLDIVKLDRIFISTMATSTRQRELVRGIVQLTRTLGLTVVAEGIETERQRAISMSIGCGYGQGFLFARPMSHEDAVAWTRRPNAE</sequence>
<evidence type="ECO:0000259" key="3">
    <source>
        <dbReference type="PROSITE" id="PS50883"/>
    </source>
</evidence>
<dbReference type="Proteomes" id="UP001595816">
    <property type="component" value="Unassembled WGS sequence"/>
</dbReference>
<dbReference type="CDD" id="cd01949">
    <property type="entry name" value="GGDEF"/>
    <property type="match status" value="1"/>
</dbReference>
<comment type="caution">
    <text evidence="5">The sequence shown here is derived from an EMBL/GenBank/DDBJ whole genome shotgun (WGS) entry which is preliminary data.</text>
</comment>
<dbReference type="InterPro" id="IPR013656">
    <property type="entry name" value="PAS_4"/>
</dbReference>
<accession>A0ABV8LV35</accession>
<name>A0ABV8LV35_9ACTN</name>
<dbReference type="InterPro" id="IPR000014">
    <property type="entry name" value="PAS"/>
</dbReference>
<evidence type="ECO:0000259" key="1">
    <source>
        <dbReference type="PROSITE" id="PS50112"/>
    </source>
</evidence>
<dbReference type="PANTHER" id="PTHR44757:SF2">
    <property type="entry name" value="BIOFILM ARCHITECTURE MAINTENANCE PROTEIN MBAA"/>
    <property type="match status" value="1"/>
</dbReference>
<dbReference type="InterPro" id="IPR035965">
    <property type="entry name" value="PAS-like_dom_sf"/>
</dbReference>
<dbReference type="CDD" id="cd01948">
    <property type="entry name" value="EAL"/>
    <property type="match status" value="1"/>
</dbReference>
<dbReference type="InterPro" id="IPR052155">
    <property type="entry name" value="Biofilm_reg_signaling"/>
</dbReference>
<dbReference type="InterPro" id="IPR000700">
    <property type="entry name" value="PAS-assoc_C"/>
</dbReference>
<dbReference type="Pfam" id="PF00990">
    <property type="entry name" value="GGDEF"/>
    <property type="match status" value="1"/>
</dbReference>
<evidence type="ECO:0000259" key="4">
    <source>
        <dbReference type="PROSITE" id="PS50887"/>
    </source>
</evidence>
<dbReference type="SMART" id="SM00091">
    <property type="entry name" value="PAS"/>
    <property type="match status" value="1"/>
</dbReference>
<evidence type="ECO:0000259" key="2">
    <source>
        <dbReference type="PROSITE" id="PS50113"/>
    </source>
</evidence>
<dbReference type="PROSITE" id="PS50887">
    <property type="entry name" value="GGDEF"/>
    <property type="match status" value="1"/>
</dbReference>
<dbReference type="NCBIfam" id="TIGR00254">
    <property type="entry name" value="GGDEF"/>
    <property type="match status" value="1"/>
</dbReference>
<dbReference type="PROSITE" id="PS50883">
    <property type="entry name" value="EAL"/>
    <property type="match status" value="1"/>
</dbReference>
<dbReference type="InterPro" id="IPR035919">
    <property type="entry name" value="EAL_sf"/>
</dbReference>
<dbReference type="SMART" id="SM00052">
    <property type="entry name" value="EAL"/>
    <property type="match status" value="1"/>
</dbReference>
<dbReference type="RefSeq" id="WP_253761220.1">
    <property type="nucleotide sequence ID" value="NZ_JAMZDZ010000001.1"/>
</dbReference>
<dbReference type="InterPro" id="IPR029787">
    <property type="entry name" value="Nucleotide_cyclase"/>
</dbReference>
<dbReference type="PROSITE" id="PS50113">
    <property type="entry name" value="PAC"/>
    <property type="match status" value="1"/>
</dbReference>
<feature type="domain" description="PAS" evidence="1">
    <location>
        <begin position="104"/>
        <end position="140"/>
    </location>
</feature>
<dbReference type="SUPFAM" id="SSF55785">
    <property type="entry name" value="PYP-like sensor domain (PAS domain)"/>
    <property type="match status" value="1"/>
</dbReference>
<dbReference type="InterPro" id="IPR001633">
    <property type="entry name" value="EAL_dom"/>
</dbReference>
<proteinExistence type="predicted"/>
<dbReference type="SUPFAM" id="SSF55073">
    <property type="entry name" value="Nucleotide cyclase"/>
    <property type="match status" value="1"/>
</dbReference>
<reference evidence="6" key="1">
    <citation type="journal article" date="2019" name="Int. J. Syst. Evol. Microbiol.">
        <title>The Global Catalogue of Microorganisms (GCM) 10K type strain sequencing project: providing services to taxonomists for standard genome sequencing and annotation.</title>
        <authorList>
            <consortium name="The Broad Institute Genomics Platform"/>
            <consortium name="The Broad Institute Genome Sequencing Center for Infectious Disease"/>
            <person name="Wu L."/>
            <person name="Ma J."/>
        </authorList>
    </citation>
    <scope>NUCLEOTIDE SEQUENCE [LARGE SCALE GENOMIC DNA]</scope>
    <source>
        <strain evidence="6">CGMCC 4.7289</strain>
    </source>
</reference>
<dbReference type="EMBL" id="JBHSAY010000015">
    <property type="protein sequence ID" value="MFC4134635.1"/>
    <property type="molecule type" value="Genomic_DNA"/>
</dbReference>
<gene>
    <name evidence="5" type="ORF">ACFOZ4_28830</name>
</gene>
<dbReference type="PANTHER" id="PTHR44757">
    <property type="entry name" value="DIGUANYLATE CYCLASE DGCP"/>
    <property type="match status" value="1"/>
</dbReference>
<dbReference type="Gene3D" id="3.30.450.20">
    <property type="entry name" value="PAS domain"/>
    <property type="match status" value="1"/>
</dbReference>
<dbReference type="Gene3D" id="3.30.70.270">
    <property type="match status" value="1"/>
</dbReference>
<dbReference type="Pfam" id="PF00563">
    <property type="entry name" value="EAL"/>
    <property type="match status" value="1"/>
</dbReference>
<dbReference type="SUPFAM" id="SSF141868">
    <property type="entry name" value="EAL domain-like"/>
    <property type="match status" value="1"/>
</dbReference>
<dbReference type="PROSITE" id="PS50112">
    <property type="entry name" value="PAS"/>
    <property type="match status" value="1"/>
</dbReference>